<dbReference type="GO" id="GO:0042274">
    <property type="term" value="P:ribosomal small subunit biogenesis"/>
    <property type="evidence" value="ECO:0007669"/>
    <property type="project" value="TreeGrafter"/>
</dbReference>
<evidence type="ECO:0000259" key="5">
    <source>
        <dbReference type="PROSITE" id="PS51366"/>
    </source>
</evidence>
<dbReference type="PANTHER" id="PTHR18034">
    <property type="entry name" value="CELL CYCLE CONTROL PROTEIN CWF22-RELATED"/>
    <property type="match status" value="1"/>
</dbReference>
<evidence type="ECO:0000256" key="1">
    <source>
        <dbReference type="ARBA" id="ARBA00004604"/>
    </source>
</evidence>
<dbReference type="AlphaFoldDB" id="A0A6B2KXV4"/>
<dbReference type="Pfam" id="PF02854">
    <property type="entry name" value="MIF4G"/>
    <property type="match status" value="1"/>
</dbReference>
<feature type="compositionally biased region" description="Basic and acidic residues" evidence="4">
    <location>
        <begin position="21"/>
        <end position="50"/>
    </location>
</feature>
<dbReference type="InterPro" id="IPR003891">
    <property type="entry name" value="Initiation_fac_eIF4g_MI"/>
</dbReference>
<proteinExistence type="inferred from homology"/>
<evidence type="ECO:0000256" key="2">
    <source>
        <dbReference type="ARBA" id="ARBA00006856"/>
    </source>
</evidence>
<comment type="subcellular location">
    <subcellularLocation>
        <location evidence="1">Nucleus</location>
        <location evidence="1">Nucleolus</location>
    </subcellularLocation>
</comment>
<sequence length="736" mass="83666">MAKKKEQQKPAKKVFVPPPLIREDPEAAKEDTKTIKEMEKKLFFGRKPGDRIGGGFDVLFQDSDDEAEGSDGAPAKELTMGEGSEEDKGSDESEEEGANEAPDEAGNVAGDVDEEEEEDGDEDGGEEENGKAVEEVKNEEGGDDEDEEEAEATKGDAIEAQEEENIKGDQIADQEEEIEPKELPKPLKEAPQENQTPGMKYVPPHLRKNDNQKILREVRGKLNKLSESNFLSMADEIESLFHKYTHHAVTENLISAIIGNLGDAQLQISSFVLTYAALVTFLHAKIGVEIGGKFLDDVSRKFNTNYVEEVKKDNLSEVTRNYLLFLLQLYNFKVLHCRLVFDLIKVFVESFSSVDIELLLLLVKTCGIQLRSDDPSALKEIISLVFERAGQVGISINTKTKAPIIQGKVEPEKKGFTKRIEFMLEMIVNLKNNKLANDNESTLRMKKLLDVHFDRKKLTVDEINIPWEDLISKERKGRFWLVGSGWAAPTAREQQEKRELLKNLGEFDDEIVKLAKLHRMTTDSRRSIFGVLVTSEDYMDAFEKLLRLNLKSKQDREIVSILLYCSHQEKTYNPYYSHLAEKLGTFNKNYIFTFKIAFWDIIKCLHDPNDSKNSEYTPQKIKNLASLLGDLIGSGLMPLVIFKPLNILDASPKEILFFRLVFDRLFQERSEAELIEIFHGKMEGMNQKTIKEELKEQLVAFLSQYIKNKKAKSEDTSQQIITNAKLAKKIMKQIKL</sequence>
<name>A0A6B2KXV4_9EUKA</name>
<dbReference type="InterPro" id="IPR003890">
    <property type="entry name" value="MIF4G-like_typ-3"/>
</dbReference>
<dbReference type="InterPro" id="IPR050781">
    <property type="entry name" value="CWC22_splicing_factor"/>
</dbReference>
<dbReference type="Pfam" id="PF02847">
    <property type="entry name" value="MA3"/>
    <property type="match status" value="1"/>
</dbReference>
<evidence type="ECO:0000313" key="6">
    <source>
        <dbReference type="EMBL" id="NDV29584.1"/>
    </source>
</evidence>
<dbReference type="GO" id="GO:0005730">
    <property type="term" value="C:nucleolus"/>
    <property type="evidence" value="ECO:0007669"/>
    <property type="project" value="UniProtKB-SubCell"/>
</dbReference>
<dbReference type="EMBL" id="GIBP01000615">
    <property type="protein sequence ID" value="NDV29584.1"/>
    <property type="molecule type" value="Transcribed_RNA"/>
</dbReference>
<dbReference type="Gene3D" id="1.25.40.180">
    <property type="match status" value="1"/>
</dbReference>
<dbReference type="SUPFAM" id="SSF48371">
    <property type="entry name" value="ARM repeat"/>
    <property type="match status" value="1"/>
</dbReference>
<feature type="compositionally biased region" description="Acidic residues" evidence="4">
    <location>
        <begin position="111"/>
        <end position="127"/>
    </location>
</feature>
<keyword evidence="3" id="KW-0539">Nucleus</keyword>
<evidence type="ECO:0000256" key="4">
    <source>
        <dbReference type="SAM" id="MobiDB-lite"/>
    </source>
</evidence>
<protein>
    <recommendedName>
        <fullName evidence="5">MI domain-containing protein</fullName>
    </recommendedName>
</protein>
<feature type="region of interest" description="Disordered" evidence="4">
    <location>
        <begin position="1"/>
        <end position="210"/>
    </location>
</feature>
<reference evidence="6" key="1">
    <citation type="journal article" date="2020" name="J. Eukaryot. Microbiol.">
        <title>De novo Sequencing, Assembly and Annotation of the Transcriptome for the Free-Living Testate Amoeba Arcella intermedia.</title>
        <authorList>
            <person name="Ribeiro G.M."/>
            <person name="Porfirio-Sousa A.L."/>
            <person name="Maurer-Alcala X.X."/>
            <person name="Katz L.A."/>
            <person name="Lahr D.J.G."/>
        </authorList>
    </citation>
    <scope>NUCLEOTIDE SEQUENCE</scope>
</reference>
<feature type="compositionally biased region" description="Basic and acidic residues" evidence="4">
    <location>
        <begin position="180"/>
        <end position="191"/>
    </location>
</feature>
<feature type="compositionally biased region" description="Acidic residues" evidence="4">
    <location>
        <begin position="141"/>
        <end position="150"/>
    </location>
</feature>
<feature type="compositionally biased region" description="Acidic residues" evidence="4">
    <location>
        <begin position="92"/>
        <end position="103"/>
    </location>
</feature>
<feature type="compositionally biased region" description="Basic and acidic residues" evidence="4">
    <location>
        <begin position="128"/>
        <end position="140"/>
    </location>
</feature>
<evidence type="ECO:0000256" key="3">
    <source>
        <dbReference type="ARBA" id="ARBA00023242"/>
    </source>
</evidence>
<feature type="domain" description="MI" evidence="5">
    <location>
        <begin position="523"/>
        <end position="647"/>
    </location>
</feature>
<comment type="similarity">
    <text evidence="2">Belongs to the CWC22 family.</text>
</comment>
<organism evidence="6">
    <name type="scientific">Arcella intermedia</name>
    <dbReference type="NCBI Taxonomy" id="1963864"/>
    <lineage>
        <taxon>Eukaryota</taxon>
        <taxon>Amoebozoa</taxon>
        <taxon>Tubulinea</taxon>
        <taxon>Elardia</taxon>
        <taxon>Arcellinida</taxon>
        <taxon>Sphaerothecina</taxon>
        <taxon>Arcellidae</taxon>
        <taxon>Arcella</taxon>
    </lineage>
</organism>
<dbReference type="SMART" id="SM00544">
    <property type="entry name" value="MA3"/>
    <property type="match status" value="1"/>
</dbReference>
<dbReference type="GO" id="GO:0003723">
    <property type="term" value="F:RNA binding"/>
    <property type="evidence" value="ECO:0007669"/>
    <property type="project" value="InterPro"/>
</dbReference>
<dbReference type="PROSITE" id="PS51366">
    <property type="entry name" value="MI"/>
    <property type="match status" value="1"/>
</dbReference>
<dbReference type="SMART" id="SM00543">
    <property type="entry name" value="MIF4G"/>
    <property type="match status" value="1"/>
</dbReference>
<dbReference type="PANTHER" id="PTHR18034:SF4">
    <property type="entry name" value="NUCLEOLAR MIF4G DOMAIN-CONTAINING PROTEIN 1"/>
    <property type="match status" value="1"/>
</dbReference>
<accession>A0A6B2KXV4</accession>
<dbReference type="InterPro" id="IPR016024">
    <property type="entry name" value="ARM-type_fold"/>
</dbReference>